<evidence type="ECO:0000256" key="2">
    <source>
        <dbReference type="ARBA" id="ARBA00006175"/>
    </source>
</evidence>
<dbReference type="PRINTS" id="PR00783">
    <property type="entry name" value="MINTRINSICP"/>
</dbReference>
<dbReference type="PANTHER" id="PTHR19139">
    <property type="entry name" value="AQUAPORIN TRANSPORTER"/>
    <property type="match status" value="1"/>
</dbReference>
<keyword evidence="7 10" id="KW-0472">Membrane</keyword>
<feature type="transmembrane region" description="Helical" evidence="10">
    <location>
        <begin position="161"/>
        <end position="186"/>
    </location>
</feature>
<keyword evidence="6 10" id="KW-1133">Transmembrane helix</keyword>
<gene>
    <name evidence="11" type="ORF">CPA56_07075</name>
</gene>
<dbReference type="PROSITE" id="PS00221">
    <property type="entry name" value="MIP"/>
    <property type="match status" value="1"/>
</dbReference>
<keyword evidence="4" id="KW-1003">Cell membrane</keyword>
<keyword evidence="5 8" id="KW-0812">Transmembrane</keyword>
<evidence type="ECO:0000256" key="10">
    <source>
        <dbReference type="SAM" id="Phobius"/>
    </source>
</evidence>
<dbReference type="SUPFAM" id="SSF81338">
    <property type="entry name" value="Aquaporin-like"/>
    <property type="match status" value="1"/>
</dbReference>
<comment type="subcellular location">
    <subcellularLocation>
        <location evidence="1">Cell membrane</location>
        <topology evidence="1">Multi-pass membrane protein</topology>
    </subcellularLocation>
</comment>
<feature type="transmembrane region" description="Helical" evidence="10">
    <location>
        <begin position="278"/>
        <end position="300"/>
    </location>
</feature>
<evidence type="ECO:0000313" key="12">
    <source>
        <dbReference type="Proteomes" id="UP000765338"/>
    </source>
</evidence>
<sequence>MGASTFFRKSTPPMTDSPSQPQPGHKKHYTARHVRFPHIRLPHIRFSHKELVDRPLAGHPHPDRPFHWKLYGTEAIATAIMLTIGISVTTILVANGSPIAAILAPHPVIRSILVGLFFGLAGTIATLSPFGKVSGAHLNPSVTLAFFLTKKIRWLDALGYVLAQLVGAFSGTLIASVGLSLLLPFWHPMVSEIDYAGTFPSHSYSLALDALMEAVATAGMILIIYFTASRPKLQHLTTWVCAFYFAITNPLISGFSGNSTNFMRTLAPDTLAHNLHGVWIYLVGPFLGSALALQLARLLFSMHGLKEARIVNFGHHGRVPRYTAPEAAGPSPEELKQQETGKH</sequence>
<dbReference type="Pfam" id="PF00230">
    <property type="entry name" value="MIP"/>
    <property type="match status" value="1"/>
</dbReference>
<dbReference type="InterPro" id="IPR034294">
    <property type="entry name" value="Aquaporin_transptr"/>
</dbReference>
<reference evidence="11 12" key="1">
    <citation type="submission" date="2017-10" db="EMBL/GenBank/DDBJ databases">
        <authorList>
            <person name="Jakob F."/>
        </authorList>
    </citation>
    <scope>NUCLEOTIDE SEQUENCE [LARGE SCALE GENOMIC DNA]</scope>
    <source>
        <strain evidence="11 12">TMW 2.1889</strain>
    </source>
</reference>
<protein>
    <submittedName>
        <fullName evidence="11">Porin</fullName>
    </submittedName>
</protein>
<dbReference type="Gene3D" id="1.20.1080.10">
    <property type="entry name" value="Glycerol uptake facilitator protein"/>
    <property type="match status" value="1"/>
</dbReference>
<dbReference type="EMBL" id="PDLY01000004">
    <property type="protein sequence ID" value="MBA5727741.1"/>
    <property type="molecule type" value="Genomic_DNA"/>
</dbReference>
<accession>A0ABR5ZTT1</accession>
<keyword evidence="3 8" id="KW-0813">Transport</keyword>
<proteinExistence type="inferred from homology"/>
<dbReference type="InterPro" id="IPR022357">
    <property type="entry name" value="MIP_CS"/>
</dbReference>
<feature type="region of interest" description="Disordered" evidence="9">
    <location>
        <begin position="322"/>
        <end position="343"/>
    </location>
</feature>
<feature type="transmembrane region" description="Helical" evidence="10">
    <location>
        <begin position="238"/>
        <end position="258"/>
    </location>
</feature>
<feature type="compositionally biased region" description="Basic and acidic residues" evidence="9">
    <location>
        <begin position="333"/>
        <end position="343"/>
    </location>
</feature>
<evidence type="ECO:0000256" key="5">
    <source>
        <dbReference type="ARBA" id="ARBA00022692"/>
    </source>
</evidence>
<dbReference type="Proteomes" id="UP000765338">
    <property type="component" value="Unassembled WGS sequence"/>
</dbReference>
<evidence type="ECO:0000256" key="8">
    <source>
        <dbReference type="RuleBase" id="RU000477"/>
    </source>
</evidence>
<feature type="transmembrane region" description="Helical" evidence="10">
    <location>
        <begin position="75"/>
        <end position="96"/>
    </location>
</feature>
<evidence type="ECO:0000256" key="3">
    <source>
        <dbReference type="ARBA" id="ARBA00022448"/>
    </source>
</evidence>
<evidence type="ECO:0000256" key="4">
    <source>
        <dbReference type="ARBA" id="ARBA00022475"/>
    </source>
</evidence>
<dbReference type="InterPro" id="IPR023271">
    <property type="entry name" value="Aquaporin-like"/>
</dbReference>
<feature type="region of interest" description="Disordered" evidence="9">
    <location>
        <begin position="1"/>
        <end position="28"/>
    </location>
</feature>
<dbReference type="InterPro" id="IPR000425">
    <property type="entry name" value="MIP"/>
</dbReference>
<evidence type="ECO:0000256" key="9">
    <source>
        <dbReference type="SAM" id="MobiDB-lite"/>
    </source>
</evidence>
<organism evidence="11 12">
    <name type="scientific">Bombella mellum</name>
    <dbReference type="NCBI Taxonomy" id="2039288"/>
    <lineage>
        <taxon>Bacteria</taxon>
        <taxon>Pseudomonadati</taxon>
        <taxon>Pseudomonadota</taxon>
        <taxon>Alphaproteobacteria</taxon>
        <taxon>Acetobacterales</taxon>
        <taxon>Acetobacteraceae</taxon>
        <taxon>Bombella</taxon>
    </lineage>
</organism>
<comment type="caution">
    <text evidence="11">The sequence shown here is derived from an EMBL/GenBank/DDBJ whole genome shotgun (WGS) entry which is preliminary data.</text>
</comment>
<keyword evidence="12" id="KW-1185">Reference proteome</keyword>
<feature type="transmembrane region" description="Helical" evidence="10">
    <location>
        <begin position="108"/>
        <end position="127"/>
    </location>
</feature>
<dbReference type="PANTHER" id="PTHR19139:SF199">
    <property type="entry name" value="MIP17260P"/>
    <property type="match status" value="1"/>
</dbReference>
<name>A0ABR5ZTT1_9PROT</name>
<evidence type="ECO:0000313" key="11">
    <source>
        <dbReference type="EMBL" id="MBA5727741.1"/>
    </source>
</evidence>
<evidence type="ECO:0000256" key="7">
    <source>
        <dbReference type="ARBA" id="ARBA00023136"/>
    </source>
</evidence>
<evidence type="ECO:0000256" key="6">
    <source>
        <dbReference type="ARBA" id="ARBA00022989"/>
    </source>
</evidence>
<comment type="similarity">
    <text evidence="2 8">Belongs to the MIP/aquaporin (TC 1.A.8) family.</text>
</comment>
<evidence type="ECO:0000256" key="1">
    <source>
        <dbReference type="ARBA" id="ARBA00004651"/>
    </source>
</evidence>
<feature type="transmembrane region" description="Helical" evidence="10">
    <location>
        <begin position="206"/>
        <end position="226"/>
    </location>
</feature>